<comment type="subcellular location">
    <subcellularLocation>
        <location evidence="1">Membrane</location>
        <topology evidence="1">Multi-pass membrane protein</topology>
    </subcellularLocation>
</comment>
<feature type="domain" description="EamA" evidence="6">
    <location>
        <begin position="6"/>
        <end position="140"/>
    </location>
</feature>
<evidence type="ECO:0000259" key="6">
    <source>
        <dbReference type="Pfam" id="PF00892"/>
    </source>
</evidence>
<feature type="transmembrane region" description="Helical" evidence="5">
    <location>
        <begin position="7"/>
        <end position="24"/>
    </location>
</feature>
<dbReference type="AlphaFoldDB" id="A0A917EGN2"/>
<name>A0A917EGN2_9RHOB</name>
<accession>A0A917EGN2</accession>
<comment type="caution">
    <text evidence="7">The sequence shown here is derived from an EMBL/GenBank/DDBJ whole genome shotgun (WGS) entry which is preliminary data.</text>
</comment>
<dbReference type="InterPro" id="IPR050638">
    <property type="entry name" value="AA-Vitamin_Transporters"/>
</dbReference>
<keyword evidence="3 5" id="KW-1133">Transmembrane helix</keyword>
<organism evidence="7 8">
    <name type="scientific">Actibacterium pelagium</name>
    <dbReference type="NCBI Taxonomy" id="2029103"/>
    <lineage>
        <taxon>Bacteria</taxon>
        <taxon>Pseudomonadati</taxon>
        <taxon>Pseudomonadota</taxon>
        <taxon>Alphaproteobacteria</taxon>
        <taxon>Rhodobacterales</taxon>
        <taxon>Roseobacteraceae</taxon>
        <taxon>Actibacterium</taxon>
    </lineage>
</organism>
<reference evidence="7" key="2">
    <citation type="submission" date="2020-09" db="EMBL/GenBank/DDBJ databases">
        <authorList>
            <person name="Sun Q."/>
            <person name="Zhou Y."/>
        </authorList>
    </citation>
    <scope>NUCLEOTIDE SEQUENCE</scope>
    <source>
        <strain evidence="7">CGMCC 1.16012</strain>
    </source>
</reference>
<feature type="transmembrane region" description="Helical" evidence="5">
    <location>
        <begin position="181"/>
        <end position="204"/>
    </location>
</feature>
<evidence type="ECO:0000256" key="5">
    <source>
        <dbReference type="SAM" id="Phobius"/>
    </source>
</evidence>
<feature type="transmembrane region" description="Helical" evidence="5">
    <location>
        <begin position="123"/>
        <end position="145"/>
    </location>
</feature>
<feature type="transmembrane region" description="Helical" evidence="5">
    <location>
        <begin position="68"/>
        <end position="90"/>
    </location>
</feature>
<dbReference type="InterPro" id="IPR000620">
    <property type="entry name" value="EamA_dom"/>
</dbReference>
<feature type="transmembrane region" description="Helical" evidence="5">
    <location>
        <begin position="36"/>
        <end position="56"/>
    </location>
</feature>
<evidence type="ECO:0000256" key="4">
    <source>
        <dbReference type="ARBA" id="ARBA00023136"/>
    </source>
</evidence>
<feature type="transmembrane region" description="Helical" evidence="5">
    <location>
        <begin position="96"/>
        <end position="116"/>
    </location>
</feature>
<proteinExistence type="predicted"/>
<dbReference type="RefSeq" id="WP_095596500.1">
    <property type="nucleotide sequence ID" value="NZ_BMKN01000001.1"/>
</dbReference>
<feature type="transmembrane region" description="Helical" evidence="5">
    <location>
        <begin position="151"/>
        <end position="169"/>
    </location>
</feature>
<evidence type="ECO:0000256" key="1">
    <source>
        <dbReference type="ARBA" id="ARBA00004141"/>
    </source>
</evidence>
<evidence type="ECO:0000313" key="8">
    <source>
        <dbReference type="Proteomes" id="UP000606730"/>
    </source>
</evidence>
<keyword evidence="2 5" id="KW-0812">Transmembrane</keyword>
<dbReference type="Pfam" id="PF00892">
    <property type="entry name" value="EamA"/>
    <property type="match status" value="1"/>
</dbReference>
<evidence type="ECO:0000256" key="2">
    <source>
        <dbReference type="ARBA" id="ARBA00022692"/>
    </source>
</evidence>
<dbReference type="OrthoDB" id="8688375at2"/>
<feature type="transmembrane region" description="Helical" evidence="5">
    <location>
        <begin position="272"/>
        <end position="290"/>
    </location>
</feature>
<keyword evidence="8" id="KW-1185">Reference proteome</keyword>
<dbReference type="Proteomes" id="UP000606730">
    <property type="component" value="Unassembled WGS sequence"/>
</dbReference>
<dbReference type="PANTHER" id="PTHR32322:SF2">
    <property type="entry name" value="EAMA DOMAIN-CONTAINING PROTEIN"/>
    <property type="match status" value="1"/>
</dbReference>
<protein>
    <submittedName>
        <fullName evidence="7">Transporter</fullName>
    </submittedName>
</protein>
<feature type="transmembrane region" description="Helical" evidence="5">
    <location>
        <begin position="249"/>
        <end position="266"/>
    </location>
</feature>
<dbReference type="GO" id="GO:0016020">
    <property type="term" value="C:membrane"/>
    <property type="evidence" value="ECO:0007669"/>
    <property type="project" value="UniProtKB-SubCell"/>
</dbReference>
<dbReference type="EMBL" id="BMKN01000001">
    <property type="protein sequence ID" value="GGE41133.1"/>
    <property type="molecule type" value="Genomic_DNA"/>
</dbReference>
<dbReference type="PANTHER" id="PTHR32322">
    <property type="entry name" value="INNER MEMBRANE TRANSPORTER"/>
    <property type="match status" value="1"/>
</dbReference>
<evidence type="ECO:0000256" key="3">
    <source>
        <dbReference type="ARBA" id="ARBA00022989"/>
    </source>
</evidence>
<feature type="transmembrane region" description="Helical" evidence="5">
    <location>
        <begin position="216"/>
        <end position="237"/>
    </location>
</feature>
<keyword evidence="4 5" id="KW-0472">Membrane</keyword>
<evidence type="ECO:0000313" key="7">
    <source>
        <dbReference type="EMBL" id="GGE41133.1"/>
    </source>
</evidence>
<gene>
    <name evidence="7" type="ORF">GCM10011517_05970</name>
</gene>
<sequence>MPDRIKAIFLLLYTGGLFGLTFPLSKLAAAAGVPPLLWAMVLSAGGAGLILPALILRGGIALPRGQMLRYTLISGAVSFALVNFVITVLVPRVGAGQVSLVAALSPVATLGLSVVFGLKGPGFLGVAGILFGLIGAGLVTLGKGGVDAVDLWSLAALGLPAILASGNIYRTLDWPKGAHPLALAFWSHSFALIPLVGLQFVLYGGVPAGQLFEGQLIWVTLVQFLAAGMTFPAYFRLQELGGPVMLSQIAYVSAAIGLGSGSLFLAEVYPPLTWIGALIIAVGIGLTILTQMRPNLRMIHRASA</sequence>
<reference evidence="7" key="1">
    <citation type="journal article" date="2014" name="Int. J. Syst. Evol. Microbiol.">
        <title>Complete genome sequence of Corynebacterium casei LMG S-19264T (=DSM 44701T), isolated from a smear-ripened cheese.</title>
        <authorList>
            <consortium name="US DOE Joint Genome Institute (JGI-PGF)"/>
            <person name="Walter F."/>
            <person name="Albersmeier A."/>
            <person name="Kalinowski J."/>
            <person name="Ruckert C."/>
        </authorList>
    </citation>
    <scope>NUCLEOTIDE SEQUENCE</scope>
    <source>
        <strain evidence="7">CGMCC 1.16012</strain>
    </source>
</reference>